<accession>A0AB35I145</accession>
<proteinExistence type="predicted"/>
<dbReference type="RefSeq" id="WP_266066664.1">
    <property type="nucleotide sequence ID" value="NZ_JAPHQB010000035.1"/>
</dbReference>
<dbReference type="GO" id="GO:0003677">
    <property type="term" value="F:DNA binding"/>
    <property type="evidence" value="ECO:0007669"/>
    <property type="project" value="InterPro"/>
</dbReference>
<dbReference type="EMBL" id="JAPHQB010000035">
    <property type="protein sequence ID" value="MCX2803189.1"/>
    <property type="molecule type" value="Genomic_DNA"/>
</dbReference>
<dbReference type="Proteomes" id="UP001209730">
    <property type="component" value="Unassembled WGS sequence"/>
</dbReference>
<dbReference type="PANTHER" id="PTHR34322">
    <property type="entry name" value="TRANSPOSASE, Y1_TNP DOMAIN-CONTAINING"/>
    <property type="match status" value="1"/>
</dbReference>
<gene>
    <name evidence="1" type="ORF">OQJ68_15450</name>
</gene>
<dbReference type="InterPro" id="IPR036515">
    <property type="entry name" value="Transposase_17_sf"/>
</dbReference>
<organism evidence="1 2">
    <name type="scientific">Microbulbifer thermotolerans</name>
    <dbReference type="NCBI Taxonomy" id="252514"/>
    <lineage>
        <taxon>Bacteria</taxon>
        <taxon>Pseudomonadati</taxon>
        <taxon>Pseudomonadota</taxon>
        <taxon>Gammaproteobacteria</taxon>
        <taxon>Cellvibrionales</taxon>
        <taxon>Microbulbiferaceae</taxon>
        <taxon>Microbulbifer</taxon>
    </lineage>
</organism>
<evidence type="ECO:0000313" key="2">
    <source>
        <dbReference type="Proteomes" id="UP001209730"/>
    </source>
</evidence>
<dbReference type="GO" id="GO:0006313">
    <property type="term" value="P:DNA transposition"/>
    <property type="evidence" value="ECO:0007669"/>
    <property type="project" value="InterPro"/>
</dbReference>
<sequence length="152" mass="17154">MNRRSAVGTGPAGGSSCRIIARQANREDGCTGRFWESRFKSQALLDERALAACMAYVDLNPIRAKMADTPETSDHTSLQRRIWAARDGKQPHQLFPFAGSPREPMPVGLPFQLQDYLELIDWSGHYLREDKRGAINEQVPPILDRLQIDPQH</sequence>
<name>A0AB35I145_MICTH</name>
<evidence type="ECO:0000313" key="1">
    <source>
        <dbReference type="EMBL" id="MCX2803189.1"/>
    </source>
</evidence>
<dbReference type="PROSITE" id="PS51257">
    <property type="entry name" value="PROKAR_LIPOPROTEIN"/>
    <property type="match status" value="1"/>
</dbReference>
<comment type="caution">
    <text evidence="1">The sequence shown here is derived from an EMBL/GenBank/DDBJ whole genome shotgun (WGS) entry which is preliminary data.</text>
</comment>
<dbReference type="GO" id="GO:0004803">
    <property type="term" value="F:transposase activity"/>
    <property type="evidence" value="ECO:0007669"/>
    <property type="project" value="InterPro"/>
</dbReference>
<dbReference type="SUPFAM" id="SSF143422">
    <property type="entry name" value="Transposase IS200-like"/>
    <property type="match status" value="1"/>
</dbReference>
<dbReference type="PANTHER" id="PTHR34322:SF2">
    <property type="entry name" value="TRANSPOSASE IS200-LIKE DOMAIN-CONTAINING PROTEIN"/>
    <property type="match status" value="1"/>
</dbReference>
<dbReference type="Gene3D" id="3.30.70.1290">
    <property type="entry name" value="Transposase IS200-like"/>
    <property type="match status" value="1"/>
</dbReference>
<dbReference type="AlphaFoldDB" id="A0AB35I145"/>
<evidence type="ECO:0008006" key="3">
    <source>
        <dbReference type="Google" id="ProtNLM"/>
    </source>
</evidence>
<protein>
    <recommendedName>
        <fullName evidence="3">Transposase</fullName>
    </recommendedName>
</protein>
<reference evidence="1" key="1">
    <citation type="submission" date="2022-11" db="EMBL/GenBank/DDBJ databases">
        <title>Chitin-degrading and fungicidal potential of chitinolytic bacterial strains from marine environment of the Pacific Ocean regions.</title>
        <authorList>
            <person name="Pentekhina I."/>
            <person name="Nedashkovskaya O."/>
            <person name="Seitkalieva A."/>
            <person name="Podvolotskaya A."/>
            <person name="Tekutyeva L."/>
            <person name="Balabanova L."/>
        </authorList>
    </citation>
    <scope>NUCLEOTIDE SEQUENCE</scope>
    <source>
        <strain evidence="1">KMM 6838</strain>
    </source>
</reference>